<dbReference type="InterPro" id="IPR022385">
    <property type="entry name" value="Rhs_assc_core"/>
</dbReference>
<feature type="compositionally biased region" description="Polar residues" evidence="1">
    <location>
        <begin position="551"/>
        <end position="562"/>
    </location>
</feature>
<dbReference type="NCBIfam" id="TIGR03696">
    <property type="entry name" value="Rhs_assc_core"/>
    <property type="match status" value="1"/>
</dbReference>
<accession>A0A9D7XFE0</accession>
<dbReference type="Gene3D" id="2.180.10.10">
    <property type="entry name" value="RHS repeat-associated core"/>
    <property type="match status" value="1"/>
</dbReference>
<dbReference type="PANTHER" id="PTHR32305">
    <property type="match status" value="1"/>
</dbReference>
<sequence>MVSINLLNHKYTYVNFNCISTSHRSWTGDPSNTLGNKASNYTLEMAYENMHRITTKQQEHIRDASNVGENTYDNLFKYEDVNHPNAVTSIENQTNSDVEEFNYDANGNVLLHEFDNGDTKNMLWDEANMLKAIKISNAGSFQHYIYDANGERTLKGIGQYGLMDLNGLSQTVSTIGNYAQYVSGYMVMGPHYMVTNHYYSGTERIACKLVGSVDSSIDNSLELSGTEKAGLPDRQAEDLELVRTEFGFDTLIIEDTDPEEDDCEGNNDCPNVLYFFHPDHIGSSTFLTDEAGNPYQFILYLPFGEGMAEQKAGGYSTKYRFTGKEVDEETGLYYFGARYYDPRISLWYGVDPMADEFPDYNPYNYTFNNPIVLKDPDGRNPIIGFCIGFALDVATQMVFEGKGVSEVSYRKSFVAGGAGMLSSGLSSVAKFGKIAQIATNATIDATESIAKQTIDGNVNLDQTISDVFLAGVGSQVSGLKKIDTKAQEKAVDRAERIIKNNSGNSGNQLKSAKKDLNNRKSTNNLIENSNSAFQEQAGNTMQAGSDKLRKTNNTPQVDTNRPVQTTRDNTMIVIPILDLKSPPN</sequence>
<name>A0A9D7XFE0_9BACT</name>
<dbReference type="PANTHER" id="PTHR32305:SF15">
    <property type="entry name" value="PROTEIN RHSA-RELATED"/>
    <property type="match status" value="1"/>
</dbReference>
<reference evidence="2 3" key="1">
    <citation type="submission" date="2020-10" db="EMBL/GenBank/DDBJ databases">
        <title>Connecting structure to function with the recovery of over 1000 high-quality activated sludge metagenome-assembled genomes encoding full-length rRNA genes using long-read sequencing.</title>
        <authorList>
            <person name="Singleton C.M."/>
            <person name="Petriglieri F."/>
            <person name="Kristensen J.M."/>
            <person name="Kirkegaard R.H."/>
            <person name="Michaelsen T.Y."/>
            <person name="Andersen M.H."/>
            <person name="Karst S.M."/>
            <person name="Dueholm M.S."/>
            <person name="Nielsen P.H."/>
            <person name="Albertsen M."/>
        </authorList>
    </citation>
    <scope>NUCLEOTIDE SEQUENCE [LARGE SCALE GENOMIC DNA]</scope>
    <source>
        <strain evidence="2">Ribe_18-Q3-R11-54_BAT3C.373</strain>
    </source>
</reference>
<dbReference type="Proteomes" id="UP000808349">
    <property type="component" value="Unassembled WGS sequence"/>
</dbReference>
<proteinExistence type="predicted"/>
<gene>
    <name evidence="2" type="ORF">IPO85_15090</name>
</gene>
<protein>
    <submittedName>
        <fullName evidence="2">RHS repeat-associated core domain-containing protein</fullName>
    </submittedName>
</protein>
<evidence type="ECO:0000313" key="2">
    <source>
        <dbReference type="EMBL" id="MBK9718810.1"/>
    </source>
</evidence>
<dbReference type="AlphaFoldDB" id="A0A9D7XFE0"/>
<organism evidence="2 3">
    <name type="scientific">Candidatus Defluviibacterium haderslevense</name>
    <dbReference type="NCBI Taxonomy" id="2981993"/>
    <lineage>
        <taxon>Bacteria</taxon>
        <taxon>Pseudomonadati</taxon>
        <taxon>Bacteroidota</taxon>
        <taxon>Saprospiria</taxon>
        <taxon>Saprospirales</taxon>
        <taxon>Saprospiraceae</taxon>
        <taxon>Candidatus Defluviibacterium</taxon>
    </lineage>
</organism>
<feature type="compositionally biased region" description="Polar residues" evidence="1">
    <location>
        <begin position="499"/>
        <end position="510"/>
    </location>
</feature>
<evidence type="ECO:0000313" key="3">
    <source>
        <dbReference type="Proteomes" id="UP000808349"/>
    </source>
</evidence>
<dbReference type="EMBL" id="JADKFW010000013">
    <property type="protein sequence ID" value="MBK9718810.1"/>
    <property type="molecule type" value="Genomic_DNA"/>
</dbReference>
<feature type="region of interest" description="Disordered" evidence="1">
    <location>
        <begin position="539"/>
        <end position="562"/>
    </location>
</feature>
<comment type="caution">
    <text evidence="2">The sequence shown here is derived from an EMBL/GenBank/DDBJ whole genome shotgun (WGS) entry which is preliminary data.</text>
</comment>
<dbReference type="InterPro" id="IPR050708">
    <property type="entry name" value="T6SS_VgrG/RHS"/>
</dbReference>
<evidence type="ECO:0000256" key="1">
    <source>
        <dbReference type="SAM" id="MobiDB-lite"/>
    </source>
</evidence>
<feature type="region of interest" description="Disordered" evidence="1">
    <location>
        <begin position="498"/>
        <end position="523"/>
    </location>
</feature>